<protein>
    <submittedName>
        <fullName evidence="2">Uncharacterized protein</fullName>
    </submittedName>
</protein>
<sequence>MNYMKKLPTYLLILMNLYLCGTLVLVSCATSSGGTYSRSVQADEAAARKSRSAKEASSGGSGGTTNSTSNGNSSWPGSATSSTAIIITSTPPHGTVKLLGLPFGTPVLVDGQYNSGNSFDLSPGQHHIQVRVFGFEVWEEIVQVDENRTVLLQVQLVPAQFHIIDVVAKHVSLNPDNPGFLGKALLTVNVTTPGIIQGRVVDSNNRPVKTFKPINVDKASVPVSWDGSDDQGQAVVPGPYTLLIQALNERGEAIGREFRQDVYLNHSSIRRTWLGGSGFSGPFFVPDTQILPERTWVLGTALVSHLASPDEPVASTLVSLNSMRLSLSEYSEFSFLFSAVIRPWVTDMSTNWAGFTGSWKLRLSEGPLSAAVGIRGTFRSFSDESTAYYPPAWDGLANFDGLSLSLPLEYSDGPLRLFAAPELQVSNFYPYWTDNRWPTPDLFVWSTLRLGLETHFTNPIRFALSAALKSEPLNKGLLALQLPLSLGAELSLYTNSPVNFTAYALGEAGGPYSYAVYGGIGIGVQF</sequence>
<feature type="region of interest" description="Disordered" evidence="1">
    <location>
        <begin position="47"/>
        <end position="76"/>
    </location>
</feature>
<proteinExistence type="predicted"/>
<feature type="compositionally biased region" description="Low complexity" evidence="1">
    <location>
        <begin position="64"/>
        <end position="76"/>
    </location>
</feature>
<dbReference type="Gene3D" id="2.60.40.4070">
    <property type="match status" value="1"/>
</dbReference>
<evidence type="ECO:0000313" key="2">
    <source>
        <dbReference type="EMBL" id="HFH30041.1"/>
    </source>
</evidence>
<gene>
    <name evidence="2" type="ORF">ENS59_11130</name>
</gene>
<dbReference type="PROSITE" id="PS51257">
    <property type="entry name" value="PROKAR_LIPOPROTEIN"/>
    <property type="match status" value="1"/>
</dbReference>
<reference evidence="2" key="1">
    <citation type="journal article" date="2020" name="mSystems">
        <title>Genome- and Community-Level Interaction Insights into Carbon Utilization and Element Cycling Functions of Hydrothermarchaeota in Hydrothermal Sediment.</title>
        <authorList>
            <person name="Zhou Z."/>
            <person name="Liu Y."/>
            <person name="Xu W."/>
            <person name="Pan J."/>
            <person name="Luo Z.H."/>
            <person name="Li M."/>
        </authorList>
    </citation>
    <scope>NUCLEOTIDE SEQUENCE [LARGE SCALE GENOMIC DNA]</scope>
    <source>
        <strain evidence="2">SpSt-503</strain>
    </source>
</reference>
<accession>A0A7C3IIR7</accession>
<organism evidence="2">
    <name type="scientific">Gracilinema caldarium</name>
    <dbReference type="NCBI Taxonomy" id="215591"/>
    <lineage>
        <taxon>Bacteria</taxon>
        <taxon>Pseudomonadati</taxon>
        <taxon>Spirochaetota</taxon>
        <taxon>Spirochaetia</taxon>
        <taxon>Spirochaetales</taxon>
        <taxon>Breznakiellaceae</taxon>
        <taxon>Gracilinema</taxon>
    </lineage>
</organism>
<dbReference type="AlphaFoldDB" id="A0A7C3IIR7"/>
<evidence type="ECO:0000256" key="1">
    <source>
        <dbReference type="SAM" id="MobiDB-lite"/>
    </source>
</evidence>
<dbReference type="EMBL" id="DSVL01000342">
    <property type="protein sequence ID" value="HFH30041.1"/>
    <property type="molecule type" value="Genomic_DNA"/>
</dbReference>
<comment type="caution">
    <text evidence="2">The sequence shown here is derived from an EMBL/GenBank/DDBJ whole genome shotgun (WGS) entry which is preliminary data.</text>
</comment>
<name>A0A7C3IIR7_9SPIR</name>